<name>A0AA39HGX0_9BILA</name>
<evidence type="ECO:0000256" key="1">
    <source>
        <dbReference type="SAM" id="SignalP"/>
    </source>
</evidence>
<feature type="chain" id="PRO_5041261604" evidence="1">
    <location>
        <begin position="22"/>
        <end position="99"/>
    </location>
</feature>
<reference evidence="2" key="1">
    <citation type="submission" date="2023-06" db="EMBL/GenBank/DDBJ databases">
        <title>Genomic analysis of the entomopathogenic nematode Steinernema hermaphroditum.</title>
        <authorList>
            <person name="Schwarz E.M."/>
            <person name="Heppert J.K."/>
            <person name="Baniya A."/>
            <person name="Schwartz H.T."/>
            <person name="Tan C.-H."/>
            <person name="Antoshechkin I."/>
            <person name="Sternberg P.W."/>
            <person name="Goodrich-Blair H."/>
            <person name="Dillman A.R."/>
        </authorList>
    </citation>
    <scope>NUCLEOTIDE SEQUENCE</scope>
    <source>
        <strain evidence="2">PS9179</strain>
        <tissue evidence="2">Whole animal</tissue>
    </source>
</reference>
<evidence type="ECO:0000313" key="3">
    <source>
        <dbReference type="Proteomes" id="UP001175271"/>
    </source>
</evidence>
<keyword evidence="1" id="KW-0732">Signal</keyword>
<evidence type="ECO:0000313" key="2">
    <source>
        <dbReference type="EMBL" id="KAK0405270.1"/>
    </source>
</evidence>
<feature type="signal peptide" evidence="1">
    <location>
        <begin position="1"/>
        <end position="21"/>
    </location>
</feature>
<dbReference type="EMBL" id="JAUCMV010000004">
    <property type="protein sequence ID" value="KAK0405270.1"/>
    <property type="molecule type" value="Genomic_DNA"/>
</dbReference>
<comment type="caution">
    <text evidence="2">The sequence shown here is derived from an EMBL/GenBank/DDBJ whole genome shotgun (WGS) entry which is preliminary data.</text>
</comment>
<protein>
    <submittedName>
        <fullName evidence="2">Uncharacterized protein</fullName>
    </submittedName>
</protein>
<proteinExistence type="predicted"/>
<dbReference type="AlphaFoldDB" id="A0AA39HGX0"/>
<keyword evidence="3" id="KW-1185">Reference proteome</keyword>
<gene>
    <name evidence="2" type="ORF">QR680_017890</name>
</gene>
<dbReference type="Proteomes" id="UP001175271">
    <property type="component" value="Unassembled WGS sequence"/>
</dbReference>
<organism evidence="2 3">
    <name type="scientific">Steinernema hermaphroditum</name>
    <dbReference type="NCBI Taxonomy" id="289476"/>
    <lineage>
        <taxon>Eukaryota</taxon>
        <taxon>Metazoa</taxon>
        <taxon>Ecdysozoa</taxon>
        <taxon>Nematoda</taxon>
        <taxon>Chromadorea</taxon>
        <taxon>Rhabditida</taxon>
        <taxon>Tylenchina</taxon>
        <taxon>Panagrolaimomorpha</taxon>
        <taxon>Strongyloidoidea</taxon>
        <taxon>Steinernematidae</taxon>
        <taxon>Steinernema</taxon>
    </lineage>
</organism>
<sequence length="99" mass="11444">MNSRCALLCTFLLFLCTLSESCVSMRQRFDGHRQIAALDILSTLYQNLTNAHDGAFAKNASKELRSQEKNCEDRQFEELFEQRVRICHSAYVLNHITTK</sequence>
<accession>A0AA39HGX0</accession>